<comment type="similarity">
    <text evidence="3">Belongs to the sirtuin family. Class I subfamily.</text>
</comment>
<keyword evidence="4" id="KW-0678">Repressor</keyword>
<dbReference type="AlphaFoldDB" id="A0A1L0B6H4"/>
<keyword evidence="10" id="KW-0804">Transcription</keyword>
<keyword evidence="11" id="KW-0539">Nucleus</keyword>
<comment type="cofactor">
    <cofactor evidence="1">
        <name>Zn(2+)</name>
        <dbReference type="ChEBI" id="CHEBI:29105"/>
    </cofactor>
</comment>
<dbReference type="InterPro" id="IPR026590">
    <property type="entry name" value="Ssirtuin_cat_dom"/>
</dbReference>
<keyword evidence="16" id="KW-1185">Reference proteome</keyword>
<dbReference type="GO" id="GO:0046970">
    <property type="term" value="F:histone H4K16 deacetylase activity, NAD-dependent"/>
    <property type="evidence" value="ECO:0007669"/>
    <property type="project" value="TreeGrafter"/>
</dbReference>
<dbReference type="Gene3D" id="1.20.120.1710">
    <property type="match status" value="1"/>
</dbReference>
<evidence type="ECO:0000313" key="15">
    <source>
        <dbReference type="EMBL" id="SGZ41436.1"/>
    </source>
</evidence>
<dbReference type="InterPro" id="IPR003000">
    <property type="entry name" value="Sirtuin"/>
</dbReference>
<dbReference type="SUPFAM" id="SSF52467">
    <property type="entry name" value="DHS-like NAD/FAD-binding domain"/>
    <property type="match status" value="1"/>
</dbReference>
<dbReference type="InterPro" id="IPR029035">
    <property type="entry name" value="DHS-like_NAD/FAD-binding_dom"/>
</dbReference>
<evidence type="ECO:0000256" key="3">
    <source>
        <dbReference type="ARBA" id="ARBA00006924"/>
    </source>
</evidence>
<dbReference type="InterPro" id="IPR050134">
    <property type="entry name" value="NAD-dep_sirtuin_deacylases"/>
</dbReference>
<dbReference type="Gene3D" id="3.40.50.1220">
    <property type="entry name" value="TPP-binding domain"/>
    <property type="match status" value="1"/>
</dbReference>
<gene>
    <name evidence="15" type="ORF">HGUI_03637</name>
</gene>
<evidence type="ECO:0000313" key="16">
    <source>
        <dbReference type="Proteomes" id="UP000183365"/>
    </source>
</evidence>
<evidence type="ECO:0000256" key="7">
    <source>
        <dbReference type="ARBA" id="ARBA00022833"/>
    </source>
</evidence>
<proteinExistence type="inferred from homology"/>
<evidence type="ECO:0000256" key="12">
    <source>
        <dbReference type="PROSITE-ProRule" id="PRU00236"/>
    </source>
</evidence>
<protein>
    <submittedName>
        <fullName evidence="15">Related to NAD-dependent histone deacetylase SIR2</fullName>
    </submittedName>
</protein>
<feature type="binding site" evidence="12">
    <location>
        <position position="473"/>
    </location>
    <ligand>
        <name>Zn(2+)</name>
        <dbReference type="ChEBI" id="CHEBI:29105"/>
    </ligand>
</feature>
<feature type="region of interest" description="Disordered" evidence="13">
    <location>
        <begin position="1"/>
        <end position="52"/>
    </location>
</feature>
<feature type="region of interest" description="Disordered" evidence="13">
    <location>
        <begin position="70"/>
        <end position="111"/>
    </location>
</feature>
<dbReference type="Pfam" id="PF02146">
    <property type="entry name" value="SIR2"/>
    <property type="match status" value="1"/>
</dbReference>
<keyword evidence="6 12" id="KW-0479">Metal-binding</keyword>
<dbReference type="VEuPathDB" id="FungiDB:HGUI_03637"/>
<dbReference type="GO" id="GO:0070403">
    <property type="term" value="F:NAD+ binding"/>
    <property type="evidence" value="ECO:0007669"/>
    <property type="project" value="InterPro"/>
</dbReference>
<dbReference type="PANTHER" id="PTHR11085:SF9">
    <property type="entry name" value="NAD-DEPENDENT PROTEIN DEACETYLASE SIRTUIN-1"/>
    <property type="match status" value="1"/>
</dbReference>
<comment type="subcellular location">
    <subcellularLocation>
        <location evidence="2">Nucleus</location>
    </subcellularLocation>
</comment>
<evidence type="ECO:0000256" key="6">
    <source>
        <dbReference type="ARBA" id="ARBA00022723"/>
    </source>
</evidence>
<keyword evidence="9" id="KW-0520">NAD</keyword>
<dbReference type="GO" id="GO:0046872">
    <property type="term" value="F:metal ion binding"/>
    <property type="evidence" value="ECO:0007669"/>
    <property type="project" value="UniProtKB-KW"/>
</dbReference>
<feature type="compositionally biased region" description="Low complexity" evidence="13">
    <location>
        <begin position="79"/>
        <end position="92"/>
    </location>
</feature>
<evidence type="ECO:0000256" key="8">
    <source>
        <dbReference type="ARBA" id="ARBA00023015"/>
    </source>
</evidence>
<feature type="binding site" evidence="12">
    <location>
        <position position="497"/>
    </location>
    <ligand>
        <name>Zn(2+)</name>
        <dbReference type="ChEBI" id="CHEBI:29105"/>
    </ligand>
</feature>
<dbReference type="PANTHER" id="PTHR11085">
    <property type="entry name" value="NAD-DEPENDENT PROTEIN DEACYLASE SIRTUIN-5, MITOCHONDRIAL-RELATED"/>
    <property type="match status" value="1"/>
</dbReference>
<dbReference type="PROSITE" id="PS50305">
    <property type="entry name" value="SIRTUIN"/>
    <property type="match status" value="1"/>
</dbReference>
<sequence length="702" mass="79866">MTSLPPNIEGGRKSDSYDREDLSGSEPALKRHRSEYDYNEEPVVPELESKAVSGKINYEFGEVASPIIKYDSSDDDLNSDFSDGSTSNSSTSENEDVEDPMNDGRLHNEEEDAVLIDDLDAYPSKESIDEVGKHQHGDAEKPEEIVSKKDEDEDVLLLKDEADKLHVTSENEVSDDDDYDYNDDSFKWEIDIKNPEMEIPVLRKRPISLKIDISTGKCIFPLITKEKSLHCRSCLKYYDNETFLNAYIGNDQPPAGFYYLLRLLGFRMTNEKLLMKIMLTILNPENMGLPKKLTEVDELSLGNMQELMYFDKSDCDNLLKDLTIALNNVLVGRIRLPNFNRIDQVIEKIKNANKILVLTGAGISTSLGIPDFRSKNGLYEKVSKLNLDDPQDVFTLDIFLENPSIFYSIAHEILPPDGIYSPLHAFIKLLQDKNKLLRNYTQNIDNIESFVGIDDDKIIQCHGSFATATCVTCNYCIKGTDIYSYIRSNTIPLCPYCLEEKELIYPTTPVGYVKQQDDNTILEDGILLGESSLSSKELNGDMSLNDLFDREKKLKEIRSKIPSRKIKTHIEHTAKSFGVLKPDITFFGEGLPNQYNNNIDKDCKECDLLLCIGTSLKVQPVSNIVNLIDPKIPQILINRDDVRTNEFDVKLLGFCDDIAAYICKLLGWEIPHIRWEQEFKNAEFDVEELDNGLHFVKAKREE</sequence>
<feature type="compositionally biased region" description="Basic and acidic residues" evidence="13">
    <location>
        <begin position="10"/>
        <end position="22"/>
    </location>
</feature>
<evidence type="ECO:0000256" key="5">
    <source>
        <dbReference type="ARBA" id="ARBA00022679"/>
    </source>
</evidence>
<evidence type="ECO:0000256" key="4">
    <source>
        <dbReference type="ARBA" id="ARBA00022491"/>
    </source>
</evidence>
<accession>A0A1L0B6H4</accession>
<name>A0A1L0B6H4_9ASCO</name>
<dbReference type="InterPro" id="IPR007654">
    <property type="entry name" value="NAD-dep_histone_deAcase_SIR2_N"/>
</dbReference>
<evidence type="ECO:0000256" key="9">
    <source>
        <dbReference type="ARBA" id="ARBA00023027"/>
    </source>
</evidence>
<feature type="domain" description="Deacetylase sirtuin-type" evidence="14">
    <location>
        <begin position="335"/>
        <end position="669"/>
    </location>
</feature>
<evidence type="ECO:0000256" key="2">
    <source>
        <dbReference type="ARBA" id="ARBA00004123"/>
    </source>
</evidence>
<evidence type="ECO:0000256" key="11">
    <source>
        <dbReference type="ARBA" id="ARBA00023242"/>
    </source>
</evidence>
<evidence type="ECO:0000256" key="10">
    <source>
        <dbReference type="ARBA" id="ARBA00023163"/>
    </source>
</evidence>
<evidence type="ECO:0000256" key="13">
    <source>
        <dbReference type="SAM" id="MobiDB-lite"/>
    </source>
</evidence>
<feature type="active site" description="Proton acceptor" evidence="12">
    <location>
        <position position="462"/>
    </location>
</feature>
<feature type="binding site" evidence="12">
    <location>
        <position position="494"/>
    </location>
    <ligand>
        <name>Zn(2+)</name>
        <dbReference type="ChEBI" id="CHEBI:29105"/>
    </ligand>
</feature>
<dbReference type="OrthoDB" id="420264at2759"/>
<feature type="binding site" evidence="12">
    <location>
        <position position="470"/>
    </location>
    <ligand>
        <name>Zn(2+)</name>
        <dbReference type="ChEBI" id="CHEBI:29105"/>
    </ligand>
</feature>
<dbReference type="Pfam" id="PF04574">
    <property type="entry name" value="DUF592"/>
    <property type="match status" value="1"/>
</dbReference>
<reference evidence="16" key="1">
    <citation type="submission" date="2016-11" db="EMBL/GenBank/DDBJ databases">
        <authorList>
            <person name="Guldener U."/>
        </authorList>
    </citation>
    <scope>NUCLEOTIDE SEQUENCE [LARGE SCALE GENOMIC DNA]</scope>
</reference>
<keyword evidence="8" id="KW-0805">Transcription regulation</keyword>
<keyword evidence="5" id="KW-0808">Transferase</keyword>
<evidence type="ECO:0000256" key="1">
    <source>
        <dbReference type="ARBA" id="ARBA00001947"/>
    </source>
</evidence>
<evidence type="ECO:0000259" key="14">
    <source>
        <dbReference type="PROSITE" id="PS50305"/>
    </source>
</evidence>
<keyword evidence="7 12" id="KW-0862">Zinc</keyword>
<dbReference type="Proteomes" id="UP000183365">
    <property type="component" value="Unassembled WGS sequence"/>
</dbReference>
<dbReference type="GO" id="GO:0005634">
    <property type="term" value="C:nucleus"/>
    <property type="evidence" value="ECO:0007669"/>
    <property type="project" value="UniProtKB-SubCell"/>
</dbReference>
<dbReference type="InterPro" id="IPR026591">
    <property type="entry name" value="Sirtuin_cat_small_dom_sf"/>
</dbReference>
<organism evidence="15 16">
    <name type="scientific">Hanseniaspora guilliermondii</name>
    <dbReference type="NCBI Taxonomy" id="56406"/>
    <lineage>
        <taxon>Eukaryota</taxon>
        <taxon>Fungi</taxon>
        <taxon>Dikarya</taxon>
        <taxon>Ascomycota</taxon>
        <taxon>Saccharomycotina</taxon>
        <taxon>Saccharomycetes</taxon>
        <taxon>Saccharomycodales</taxon>
        <taxon>Saccharomycodaceae</taxon>
        <taxon>Hanseniaspora</taxon>
    </lineage>
</organism>
<dbReference type="Gene3D" id="3.30.1600.10">
    <property type="entry name" value="SIR2/SIRT2 'Small Domain"/>
    <property type="match status" value="1"/>
</dbReference>
<dbReference type="EMBL" id="FQNF01000103">
    <property type="protein sequence ID" value="SGZ41436.1"/>
    <property type="molecule type" value="Genomic_DNA"/>
</dbReference>